<feature type="transmembrane region" description="Helical" evidence="6">
    <location>
        <begin position="210"/>
        <end position="228"/>
    </location>
</feature>
<keyword evidence="4 6" id="KW-1133">Transmembrane helix</keyword>
<name>A0A9J7AWD1_9PROT</name>
<feature type="transmembrane region" description="Helical" evidence="6">
    <location>
        <begin position="40"/>
        <end position="60"/>
    </location>
</feature>
<dbReference type="InterPro" id="IPR000620">
    <property type="entry name" value="EamA_dom"/>
</dbReference>
<sequence length="302" mass="33095">MSSPHPPSQPLLAVLWMMGALASFTSMAVAARELTQDLSVFQISFMRTVICLALLTPYAYKLGWQKMKTDRLKTHVGRNIIHFTGQFGWIYGVSILPLAAVFSLEFSAPIWTAILAALLLKERITRIRALSIALGFAGILVILRPGSDLMQPASFVVIGAAICFAFTYVFTRGLAATESAFKIIFYMNLIQFPIGLVLSVPVWITPGTEMLPFIAILGIGGITSHYSIARAMAHADAAVVSPLDFLRLPLVAVIGFLLYQEPWNPYVIIGGAITFSGNLLNILSEQKALKRRMRPEPTPPQT</sequence>
<accession>A0A9J7AWD1</accession>
<dbReference type="InterPro" id="IPR037185">
    <property type="entry name" value="EmrE-like"/>
</dbReference>
<reference evidence="8" key="1">
    <citation type="submission" date="2022-08" db="EMBL/GenBank/DDBJ databases">
        <title>Nisaea acidiphila sp. nov., isolated from a marine algal debris and emended description of the genus Nisaea Urios et al. 2008.</title>
        <authorList>
            <person name="Kwon K."/>
        </authorList>
    </citation>
    <scope>NUCLEOTIDE SEQUENCE</scope>
    <source>
        <strain evidence="8">MEBiC11861</strain>
    </source>
</reference>
<keyword evidence="5 6" id="KW-0472">Membrane</keyword>
<keyword evidence="9" id="KW-1185">Reference proteome</keyword>
<evidence type="ECO:0000256" key="4">
    <source>
        <dbReference type="ARBA" id="ARBA00022989"/>
    </source>
</evidence>
<evidence type="ECO:0000256" key="2">
    <source>
        <dbReference type="ARBA" id="ARBA00009853"/>
    </source>
</evidence>
<comment type="subcellular location">
    <subcellularLocation>
        <location evidence="1">Membrane</location>
        <topology evidence="1">Multi-pass membrane protein</topology>
    </subcellularLocation>
</comment>
<feature type="transmembrane region" description="Helical" evidence="6">
    <location>
        <begin position="127"/>
        <end position="143"/>
    </location>
</feature>
<protein>
    <submittedName>
        <fullName evidence="8">DMT family transporter</fullName>
    </submittedName>
</protein>
<keyword evidence="3 6" id="KW-0812">Transmembrane</keyword>
<feature type="transmembrane region" description="Helical" evidence="6">
    <location>
        <begin position="149"/>
        <end position="171"/>
    </location>
</feature>
<dbReference type="Proteomes" id="UP001060336">
    <property type="component" value="Chromosome"/>
</dbReference>
<evidence type="ECO:0000313" key="8">
    <source>
        <dbReference type="EMBL" id="UUX50572.1"/>
    </source>
</evidence>
<proteinExistence type="inferred from homology"/>
<evidence type="ECO:0000256" key="1">
    <source>
        <dbReference type="ARBA" id="ARBA00004141"/>
    </source>
</evidence>
<feature type="domain" description="EamA" evidence="7">
    <location>
        <begin position="154"/>
        <end position="281"/>
    </location>
</feature>
<dbReference type="Pfam" id="PF00892">
    <property type="entry name" value="EamA"/>
    <property type="match status" value="2"/>
</dbReference>
<gene>
    <name evidence="8" type="ORF">NUH88_02510</name>
</gene>
<evidence type="ECO:0000259" key="7">
    <source>
        <dbReference type="Pfam" id="PF00892"/>
    </source>
</evidence>
<dbReference type="PANTHER" id="PTHR22911">
    <property type="entry name" value="ACYL-MALONYL CONDENSING ENZYME-RELATED"/>
    <property type="match status" value="1"/>
</dbReference>
<evidence type="ECO:0000256" key="6">
    <source>
        <dbReference type="SAM" id="Phobius"/>
    </source>
</evidence>
<dbReference type="KEGG" id="naci:NUH88_02510"/>
<dbReference type="GO" id="GO:0016020">
    <property type="term" value="C:membrane"/>
    <property type="evidence" value="ECO:0007669"/>
    <property type="project" value="UniProtKB-SubCell"/>
</dbReference>
<dbReference type="RefSeq" id="WP_257769760.1">
    <property type="nucleotide sequence ID" value="NZ_CP102480.1"/>
</dbReference>
<feature type="transmembrane region" description="Helical" evidence="6">
    <location>
        <begin position="265"/>
        <end position="284"/>
    </location>
</feature>
<organism evidence="8 9">
    <name type="scientific">Nisaea acidiphila</name>
    <dbReference type="NCBI Taxonomy" id="1862145"/>
    <lineage>
        <taxon>Bacteria</taxon>
        <taxon>Pseudomonadati</taxon>
        <taxon>Pseudomonadota</taxon>
        <taxon>Alphaproteobacteria</taxon>
        <taxon>Rhodospirillales</taxon>
        <taxon>Thalassobaculaceae</taxon>
        <taxon>Nisaea</taxon>
    </lineage>
</organism>
<feature type="transmembrane region" description="Helical" evidence="6">
    <location>
        <begin position="240"/>
        <end position="259"/>
    </location>
</feature>
<comment type="similarity">
    <text evidence="2">Belongs to the drug/metabolite transporter (DMT) superfamily. 10 TMS drug/metabolite exporter (DME) (TC 2.A.7.3) family.</text>
</comment>
<feature type="transmembrane region" description="Helical" evidence="6">
    <location>
        <begin position="102"/>
        <end position="120"/>
    </location>
</feature>
<evidence type="ECO:0000256" key="5">
    <source>
        <dbReference type="ARBA" id="ARBA00023136"/>
    </source>
</evidence>
<feature type="domain" description="EamA" evidence="7">
    <location>
        <begin position="12"/>
        <end position="143"/>
    </location>
</feature>
<dbReference type="EMBL" id="CP102480">
    <property type="protein sequence ID" value="UUX50572.1"/>
    <property type="molecule type" value="Genomic_DNA"/>
</dbReference>
<evidence type="ECO:0000256" key="3">
    <source>
        <dbReference type="ARBA" id="ARBA00022692"/>
    </source>
</evidence>
<evidence type="ECO:0000313" key="9">
    <source>
        <dbReference type="Proteomes" id="UP001060336"/>
    </source>
</evidence>
<feature type="transmembrane region" description="Helical" evidence="6">
    <location>
        <begin position="183"/>
        <end position="204"/>
    </location>
</feature>
<dbReference type="SUPFAM" id="SSF103481">
    <property type="entry name" value="Multidrug resistance efflux transporter EmrE"/>
    <property type="match status" value="2"/>
</dbReference>
<dbReference type="PANTHER" id="PTHR22911:SF6">
    <property type="entry name" value="SOLUTE CARRIER FAMILY 35 MEMBER G1"/>
    <property type="match status" value="1"/>
</dbReference>
<dbReference type="AlphaFoldDB" id="A0A9J7AWD1"/>